<evidence type="ECO:0000256" key="4">
    <source>
        <dbReference type="ARBA" id="ARBA00022801"/>
    </source>
</evidence>
<dbReference type="Gene3D" id="3.40.50.300">
    <property type="entry name" value="P-loop containing nucleotide triphosphate hydrolases"/>
    <property type="match status" value="2"/>
</dbReference>
<name>A0A1M7H544_9BACT</name>
<sequence length="632" mass="71934">MEPADVLKQYWGYDQFRPLQEDIVRSVLEGNDTLALLPTGGGKSICFQVPAMMKPGLCLVITPLIALMKDQVANLKRRGISAYCIYSGMHYKDVERAMEAARRGGCKFLYVSPERLQSKLFQTYCDGLNVNLLAVDEAHCISQWGYDFRPAYLQIADIRSYFPDTPVLALTASATPKVQTDICDKLLMKEARIFRKSFSRANLSYSVLEETTKIDKIKHILDRVPGCGIVYCRNRKRTREIANLLQLQGISASYYHAGLPQAERAQRQEDWINNDTRIMVCTNAFGMGIDKPDVRVVVHYDVPDSLEAYYQEAGRAGRDEDKAYAVLLWNEDELTEMYARIALQFPTLEQIREVYQCIVNYLQVPVGAGEGVYFDFDINDFAKVFQLNLTIAYSAIRLLEQEGVLQVSESVMLPSRGEFVTNKATLYEFEDAYPALAELIQTLLRIYEGIFDTAVPIYEKQISRLLLIEEDEIQAMLQQLHQFGIMKYYPRRDEPQLCFLQERVSAANLRINMARVEVRRKVYTDRLEAAFTYVRNRDTCRTQLLVQYFGETGTPPCGVCDTCLKKKAAALDAAAFKRISDHVISLLAEPQTVAGMETQLADVSRSNLMEVLKFLESEGLIRRDGEGRLLKS</sequence>
<dbReference type="GO" id="GO:0043138">
    <property type="term" value="F:3'-5' DNA helicase activity"/>
    <property type="evidence" value="ECO:0007669"/>
    <property type="project" value="UniProtKB-EC"/>
</dbReference>
<dbReference type="SMART" id="SM00490">
    <property type="entry name" value="HELICc"/>
    <property type="match status" value="1"/>
</dbReference>
<dbReference type="GO" id="GO:0046872">
    <property type="term" value="F:metal ion binding"/>
    <property type="evidence" value="ECO:0007669"/>
    <property type="project" value="UniProtKB-KW"/>
</dbReference>
<dbReference type="InterPro" id="IPR014001">
    <property type="entry name" value="Helicase_ATP-bd"/>
</dbReference>
<evidence type="ECO:0000256" key="7">
    <source>
        <dbReference type="ARBA" id="ARBA00023125"/>
    </source>
</evidence>
<dbReference type="GO" id="GO:0006281">
    <property type="term" value="P:DNA repair"/>
    <property type="evidence" value="ECO:0007669"/>
    <property type="project" value="TreeGrafter"/>
</dbReference>
<keyword evidence="4" id="KW-0378">Hydrolase</keyword>
<dbReference type="Pfam" id="PF00271">
    <property type="entry name" value="Helicase_C"/>
    <property type="match status" value="1"/>
</dbReference>
<dbReference type="FunFam" id="3.40.50.300:FF:001389">
    <property type="entry name" value="ATP-dependent DNA helicase RecQ"/>
    <property type="match status" value="1"/>
</dbReference>
<dbReference type="Pfam" id="PF16124">
    <property type="entry name" value="RecQ_Zn_bind"/>
    <property type="match status" value="1"/>
</dbReference>
<dbReference type="PANTHER" id="PTHR13710:SF105">
    <property type="entry name" value="ATP-DEPENDENT DNA HELICASE Q1"/>
    <property type="match status" value="1"/>
</dbReference>
<evidence type="ECO:0000259" key="14">
    <source>
        <dbReference type="PROSITE" id="PS51194"/>
    </source>
</evidence>
<dbReference type="Gene3D" id="1.10.10.10">
    <property type="entry name" value="Winged helix-like DNA-binding domain superfamily/Winged helix DNA-binding domain"/>
    <property type="match status" value="1"/>
</dbReference>
<dbReference type="InterPro" id="IPR011545">
    <property type="entry name" value="DEAD/DEAH_box_helicase_dom"/>
</dbReference>
<dbReference type="Proteomes" id="UP000184420">
    <property type="component" value="Unassembled WGS sequence"/>
</dbReference>
<feature type="domain" description="Helicase ATP-binding" evidence="13">
    <location>
        <begin position="24"/>
        <end position="192"/>
    </location>
</feature>
<dbReference type="RefSeq" id="WP_073084002.1">
    <property type="nucleotide sequence ID" value="NZ_FRBL01000007.1"/>
</dbReference>
<evidence type="ECO:0000256" key="5">
    <source>
        <dbReference type="ARBA" id="ARBA00022806"/>
    </source>
</evidence>
<evidence type="ECO:0000256" key="8">
    <source>
        <dbReference type="ARBA" id="ARBA00023235"/>
    </source>
</evidence>
<dbReference type="STRING" id="1419482.SAMN05444266_10778"/>
<proteinExistence type="inferred from homology"/>
<comment type="catalytic activity">
    <reaction evidence="9">
        <text>Couples ATP hydrolysis with the unwinding of duplex DNA by translocating in the 3'-5' direction.</text>
        <dbReference type="EC" id="5.6.2.4"/>
    </reaction>
</comment>
<dbReference type="PANTHER" id="PTHR13710">
    <property type="entry name" value="DNA HELICASE RECQ FAMILY MEMBER"/>
    <property type="match status" value="1"/>
</dbReference>
<dbReference type="Pfam" id="PF00270">
    <property type="entry name" value="DEAD"/>
    <property type="match status" value="1"/>
</dbReference>
<protein>
    <recommendedName>
        <fullName evidence="11">ATP-dependent DNA helicase RecQ</fullName>
        <ecNumber evidence="10">5.6.2.4</ecNumber>
    </recommendedName>
    <alternativeName>
        <fullName evidence="12">DNA 3'-5' helicase RecQ</fullName>
    </alternativeName>
</protein>
<keyword evidence="2" id="KW-0479">Metal-binding</keyword>
<keyword evidence="6" id="KW-0067">ATP-binding</keyword>
<dbReference type="NCBIfam" id="TIGR00614">
    <property type="entry name" value="recQ_fam"/>
    <property type="match status" value="1"/>
</dbReference>
<feature type="domain" description="Helicase C-terminal" evidence="14">
    <location>
        <begin position="216"/>
        <end position="366"/>
    </location>
</feature>
<evidence type="ECO:0000313" key="15">
    <source>
        <dbReference type="EMBL" id="SHM23399.1"/>
    </source>
</evidence>
<evidence type="ECO:0000256" key="3">
    <source>
        <dbReference type="ARBA" id="ARBA00022741"/>
    </source>
</evidence>
<keyword evidence="8" id="KW-0413">Isomerase</keyword>
<dbReference type="GO" id="GO:0005737">
    <property type="term" value="C:cytoplasm"/>
    <property type="evidence" value="ECO:0007669"/>
    <property type="project" value="TreeGrafter"/>
</dbReference>
<dbReference type="CDD" id="cd17920">
    <property type="entry name" value="DEXHc_RecQ"/>
    <property type="match status" value="1"/>
</dbReference>
<dbReference type="GO" id="GO:0005524">
    <property type="term" value="F:ATP binding"/>
    <property type="evidence" value="ECO:0007669"/>
    <property type="project" value="UniProtKB-KW"/>
</dbReference>
<dbReference type="InterPro" id="IPR027417">
    <property type="entry name" value="P-loop_NTPase"/>
</dbReference>
<keyword evidence="16" id="KW-1185">Reference proteome</keyword>
<dbReference type="InterPro" id="IPR036388">
    <property type="entry name" value="WH-like_DNA-bd_sf"/>
</dbReference>
<reference evidence="15 16" key="1">
    <citation type="submission" date="2016-11" db="EMBL/GenBank/DDBJ databases">
        <authorList>
            <person name="Jaros S."/>
            <person name="Januszkiewicz K."/>
            <person name="Wedrychowicz H."/>
        </authorList>
    </citation>
    <scope>NUCLEOTIDE SEQUENCE [LARGE SCALE GENOMIC DNA]</scope>
    <source>
        <strain evidence="15 16">DSM 27406</strain>
    </source>
</reference>
<evidence type="ECO:0000256" key="1">
    <source>
        <dbReference type="ARBA" id="ARBA00005446"/>
    </source>
</evidence>
<dbReference type="PROSITE" id="PS51192">
    <property type="entry name" value="HELICASE_ATP_BIND_1"/>
    <property type="match status" value="1"/>
</dbReference>
<dbReference type="EMBL" id="FRBL01000007">
    <property type="protein sequence ID" value="SHM23399.1"/>
    <property type="molecule type" value="Genomic_DNA"/>
</dbReference>
<dbReference type="SUPFAM" id="SSF52540">
    <property type="entry name" value="P-loop containing nucleoside triphosphate hydrolases"/>
    <property type="match status" value="1"/>
</dbReference>
<dbReference type="GO" id="GO:0030894">
    <property type="term" value="C:replisome"/>
    <property type="evidence" value="ECO:0007669"/>
    <property type="project" value="TreeGrafter"/>
</dbReference>
<dbReference type="AlphaFoldDB" id="A0A1M7H544"/>
<evidence type="ECO:0000256" key="10">
    <source>
        <dbReference type="ARBA" id="ARBA00034808"/>
    </source>
</evidence>
<evidence type="ECO:0000256" key="9">
    <source>
        <dbReference type="ARBA" id="ARBA00034617"/>
    </source>
</evidence>
<dbReference type="GO" id="GO:0009378">
    <property type="term" value="F:four-way junction helicase activity"/>
    <property type="evidence" value="ECO:0007669"/>
    <property type="project" value="TreeGrafter"/>
</dbReference>
<evidence type="ECO:0000313" key="16">
    <source>
        <dbReference type="Proteomes" id="UP000184420"/>
    </source>
</evidence>
<keyword evidence="3" id="KW-0547">Nucleotide-binding</keyword>
<evidence type="ECO:0000256" key="2">
    <source>
        <dbReference type="ARBA" id="ARBA00022723"/>
    </source>
</evidence>
<dbReference type="GO" id="GO:0006310">
    <property type="term" value="P:DNA recombination"/>
    <property type="evidence" value="ECO:0007669"/>
    <property type="project" value="InterPro"/>
</dbReference>
<dbReference type="GO" id="GO:0043590">
    <property type="term" value="C:bacterial nucleoid"/>
    <property type="evidence" value="ECO:0007669"/>
    <property type="project" value="TreeGrafter"/>
</dbReference>
<comment type="similarity">
    <text evidence="1">Belongs to the helicase family. RecQ subfamily.</text>
</comment>
<evidence type="ECO:0000259" key="13">
    <source>
        <dbReference type="PROSITE" id="PS51192"/>
    </source>
</evidence>
<dbReference type="GO" id="GO:0016787">
    <property type="term" value="F:hydrolase activity"/>
    <property type="evidence" value="ECO:0007669"/>
    <property type="project" value="UniProtKB-KW"/>
</dbReference>
<accession>A0A1M7H544</accession>
<dbReference type="PROSITE" id="PS51194">
    <property type="entry name" value="HELICASE_CTER"/>
    <property type="match status" value="1"/>
</dbReference>
<organism evidence="15 16">
    <name type="scientific">Chitinophaga jiangningensis</name>
    <dbReference type="NCBI Taxonomy" id="1419482"/>
    <lineage>
        <taxon>Bacteria</taxon>
        <taxon>Pseudomonadati</taxon>
        <taxon>Bacteroidota</taxon>
        <taxon>Chitinophagia</taxon>
        <taxon>Chitinophagales</taxon>
        <taxon>Chitinophagaceae</taxon>
        <taxon>Chitinophaga</taxon>
    </lineage>
</organism>
<dbReference type="GO" id="GO:0003677">
    <property type="term" value="F:DNA binding"/>
    <property type="evidence" value="ECO:0007669"/>
    <property type="project" value="UniProtKB-KW"/>
</dbReference>
<gene>
    <name evidence="15" type="ORF">SAMN05444266_10778</name>
</gene>
<dbReference type="InterPro" id="IPR004589">
    <property type="entry name" value="DNA_helicase_ATP-dep_RecQ"/>
</dbReference>
<keyword evidence="5 15" id="KW-0347">Helicase</keyword>
<keyword evidence="7" id="KW-0238">DNA-binding</keyword>
<evidence type="ECO:0000256" key="6">
    <source>
        <dbReference type="ARBA" id="ARBA00022840"/>
    </source>
</evidence>
<evidence type="ECO:0000256" key="12">
    <source>
        <dbReference type="ARBA" id="ARBA00044550"/>
    </source>
</evidence>
<dbReference type="InterPro" id="IPR001650">
    <property type="entry name" value="Helicase_C-like"/>
</dbReference>
<evidence type="ECO:0000256" key="11">
    <source>
        <dbReference type="ARBA" id="ARBA00044535"/>
    </source>
</evidence>
<dbReference type="EC" id="5.6.2.4" evidence="10"/>
<dbReference type="InterPro" id="IPR032284">
    <property type="entry name" value="RecQ_Zn-bd"/>
</dbReference>
<dbReference type="SMART" id="SM00487">
    <property type="entry name" value="DEXDc"/>
    <property type="match status" value="1"/>
</dbReference>